<dbReference type="SUPFAM" id="SSF48452">
    <property type="entry name" value="TPR-like"/>
    <property type="match status" value="3"/>
</dbReference>
<evidence type="ECO:0000313" key="5">
    <source>
        <dbReference type="EMBL" id="MFC3050816.1"/>
    </source>
</evidence>
<feature type="region of interest" description="Disordered" evidence="4">
    <location>
        <begin position="672"/>
        <end position="703"/>
    </location>
</feature>
<feature type="repeat" description="TPR" evidence="3">
    <location>
        <begin position="515"/>
        <end position="548"/>
    </location>
</feature>
<accession>A0ABV7D1X1</accession>
<dbReference type="Gene3D" id="1.25.40.10">
    <property type="entry name" value="Tetratricopeptide repeat domain"/>
    <property type="match status" value="2"/>
</dbReference>
<dbReference type="PANTHER" id="PTHR45586">
    <property type="entry name" value="TPR REPEAT-CONTAINING PROTEIN PA4667"/>
    <property type="match status" value="1"/>
</dbReference>
<dbReference type="PROSITE" id="PS50005">
    <property type="entry name" value="TPR"/>
    <property type="match status" value="5"/>
</dbReference>
<evidence type="ECO:0000256" key="3">
    <source>
        <dbReference type="PROSITE-ProRule" id="PRU00339"/>
    </source>
</evidence>
<dbReference type="InterPro" id="IPR011990">
    <property type="entry name" value="TPR-like_helical_dom_sf"/>
</dbReference>
<feature type="repeat" description="TPR" evidence="3">
    <location>
        <begin position="133"/>
        <end position="166"/>
    </location>
</feature>
<proteinExistence type="predicted"/>
<dbReference type="Pfam" id="PF14559">
    <property type="entry name" value="TPR_19"/>
    <property type="match status" value="2"/>
</dbReference>
<dbReference type="PROSITE" id="PS50293">
    <property type="entry name" value="TPR_REGION"/>
    <property type="match status" value="1"/>
</dbReference>
<feature type="repeat" description="TPR" evidence="3">
    <location>
        <begin position="303"/>
        <end position="336"/>
    </location>
</feature>
<dbReference type="SMART" id="SM00028">
    <property type="entry name" value="TPR"/>
    <property type="match status" value="9"/>
</dbReference>
<feature type="repeat" description="TPR" evidence="3">
    <location>
        <begin position="235"/>
        <end position="268"/>
    </location>
</feature>
<gene>
    <name evidence="5" type="ORF">ACFOKA_02745</name>
</gene>
<dbReference type="InterPro" id="IPR019734">
    <property type="entry name" value="TPR_rpt"/>
</dbReference>
<keyword evidence="6" id="KW-1185">Reference proteome</keyword>
<evidence type="ECO:0000256" key="1">
    <source>
        <dbReference type="ARBA" id="ARBA00022737"/>
    </source>
</evidence>
<comment type="caution">
    <text evidence="5">The sequence shown here is derived from an EMBL/GenBank/DDBJ whole genome shotgun (WGS) entry which is preliminary data.</text>
</comment>
<dbReference type="Pfam" id="PF13414">
    <property type="entry name" value="TPR_11"/>
    <property type="match status" value="1"/>
</dbReference>
<feature type="compositionally biased region" description="Acidic residues" evidence="4">
    <location>
        <begin position="684"/>
        <end position="703"/>
    </location>
</feature>
<protein>
    <submittedName>
        <fullName evidence="5">Tetratricopeptide repeat protein</fullName>
    </submittedName>
</protein>
<dbReference type="Proteomes" id="UP001595444">
    <property type="component" value="Unassembled WGS sequence"/>
</dbReference>
<reference evidence="6" key="1">
    <citation type="journal article" date="2019" name="Int. J. Syst. Evol. Microbiol.">
        <title>The Global Catalogue of Microorganisms (GCM) 10K type strain sequencing project: providing services to taxonomists for standard genome sequencing and annotation.</title>
        <authorList>
            <consortium name="The Broad Institute Genomics Platform"/>
            <consortium name="The Broad Institute Genome Sequencing Center for Infectious Disease"/>
            <person name="Wu L."/>
            <person name="Ma J."/>
        </authorList>
    </citation>
    <scope>NUCLEOTIDE SEQUENCE [LARGE SCALE GENOMIC DNA]</scope>
    <source>
        <strain evidence="6">KCTC 62164</strain>
    </source>
</reference>
<evidence type="ECO:0000256" key="4">
    <source>
        <dbReference type="SAM" id="MobiDB-lite"/>
    </source>
</evidence>
<sequence>MIRSKVALISIAVALHACSSSDDEEDKVDYTAFDTADVQALIDRGEYDQALKIIREQDVLEVANKEDHLQEADILMKRLDGVAAEVALEKARKGGAEEAGTSISMAKALMMQRKLEEAEEELDKYDYTGDEHYEALLMKGDISLEDNEFEKAAEFYNEAVKLDPEKFRAYAGLAQLDLMMGRFESAHTLAQKAAGLTDDDPLIEYLLGATAKYKLDFETAKNHLQKSISLQSPNDLAYLELAGIYVDEENYPLAREALQKVYENTPEHPMARFYSALMLATEGDLQTAEELLLRAQEITRRYPPAIRTYGHVTFRLGKYVTAIPYLEDFLKLVPSDRVTRLILAESYGRRGYAKKSLQTLEPLLKADSTDLDAHLLASAVTGMNDDVPAMRGWLKKAKKLAESKDPVDQALIDSLTRRLALTDYSRGDKEQAIAELAELSGASYTDMTSTTLLVNMLLDSNKLAEAEEVVTKMVEQHPDAALSYNLMGAVRYKQRRFEEAIVHYSKALSITPDYMSALKNRGVAYVSINNYARAKPDLEAVLKRFPDDHHVEGMLGRTYLELGEGRDAIRLLEKAEHAYPNSAIILADHAEALASIDYTSSAITKANKAKKLAAGNAGLIEYLDGKIAEWLELESGKTAEKVQRRADIERAVTIKMEEKAKLEAERLKAEEAKALEDVEKENGATEEGEPEAEGSDDEADNTP</sequence>
<name>A0ABV7D1X1_9PROT</name>
<dbReference type="PANTHER" id="PTHR45586:SF1">
    <property type="entry name" value="LIPOPOLYSACCHARIDE ASSEMBLY PROTEIN B"/>
    <property type="match status" value="1"/>
</dbReference>
<keyword evidence="1" id="KW-0677">Repeat</keyword>
<dbReference type="InterPro" id="IPR051012">
    <property type="entry name" value="CellSynth/LPSAsmb/PSIAsmb"/>
</dbReference>
<dbReference type="EMBL" id="JBHRSL010000002">
    <property type="protein sequence ID" value="MFC3050816.1"/>
    <property type="molecule type" value="Genomic_DNA"/>
</dbReference>
<feature type="repeat" description="TPR" evidence="3">
    <location>
        <begin position="481"/>
        <end position="514"/>
    </location>
</feature>
<dbReference type="Pfam" id="PF13432">
    <property type="entry name" value="TPR_16"/>
    <property type="match status" value="1"/>
</dbReference>
<dbReference type="RefSeq" id="WP_194212555.1">
    <property type="nucleotide sequence ID" value="NZ_CP061205.1"/>
</dbReference>
<evidence type="ECO:0000313" key="6">
    <source>
        <dbReference type="Proteomes" id="UP001595444"/>
    </source>
</evidence>
<evidence type="ECO:0000256" key="2">
    <source>
        <dbReference type="ARBA" id="ARBA00022803"/>
    </source>
</evidence>
<feature type="compositionally biased region" description="Basic and acidic residues" evidence="4">
    <location>
        <begin position="672"/>
        <end position="683"/>
    </location>
</feature>
<keyword evidence="2 3" id="KW-0802">TPR repeat</keyword>
<organism evidence="5 6">
    <name type="scientific">Kordiimonas pumila</name>
    <dbReference type="NCBI Taxonomy" id="2161677"/>
    <lineage>
        <taxon>Bacteria</taxon>
        <taxon>Pseudomonadati</taxon>
        <taxon>Pseudomonadota</taxon>
        <taxon>Alphaproteobacteria</taxon>
        <taxon>Kordiimonadales</taxon>
        <taxon>Kordiimonadaceae</taxon>
        <taxon>Kordiimonas</taxon>
    </lineage>
</organism>